<dbReference type="SUPFAM" id="SSF82199">
    <property type="entry name" value="SET domain"/>
    <property type="match status" value="1"/>
</dbReference>
<accession>A0A409WMD4</accession>
<dbReference type="InterPro" id="IPR046341">
    <property type="entry name" value="SET_dom_sf"/>
</dbReference>
<dbReference type="InParanoid" id="A0A409WMD4"/>
<dbReference type="Gene3D" id="2.170.270.10">
    <property type="entry name" value="SET domain"/>
    <property type="match status" value="1"/>
</dbReference>
<dbReference type="Proteomes" id="UP000283269">
    <property type="component" value="Unassembled WGS sequence"/>
</dbReference>
<dbReference type="AlphaFoldDB" id="A0A409WMD4"/>
<evidence type="ECO:0000313" key="3">
    <source>
        <dbReference type="Proteomes" id="UP000283269"/>
    </source>
</evidence>
<reference evidence="2 3" key="1">
    <citation type="journal article" date="2018" name="Evol. Lett.">
        <title>Horizontal gene cluster transfer increased hallucinogenic mushroom diversity.</title>
        <authorList>
            <person name="Reynolds H.T."/>
            <person name="Vijayakumar V."/>
            <person name="Gluck-Thaler E."/>
            <person name="Korotkin H.B."/>
            <person name="Matheny P.B."/>
            <person name="Slot J.C."/>
        </authorList>
    </citation>
    <scope>NUCLEOTIDE SEQUENCE [LARGE SCALE GENOMIC DNA]</scope>
    <source>
        <strain evidence="2 3">2631</strain>
    </source>
</reference>
<keyword evidence="3" id="KW-1185">Reference proteome</keyword>
<evidence type="ECO:0000259" key="1">
    <source>
        <dbReference type="Pfam" id="PF00856"/>
    </source>
</evidence>
<dbReference type="STRING" id="93625.A0A409WMD4"/>
<gene>
    <name evidence="2" type="ORF">CVT25_003251</name>
</gene>
<dbReference type="Pfam" id="PF00856">
    <property type="entry name" value="SET"/>
    <property type="match status" value="1"/>
</dbReference>
<sequence length="112" mass="12037">MVVVSPSSYVPTHPRDFVVEFVPGEYRSSLKSLKTFQPGETLALLTGISKGPKAYSSVQCGSGPGDHIELNSDLLYVNHSCEPNVAFDLSSSDQTKWHLKALKPINAGDACA</sequence>
<protein>
    <recommendedName>
        <fullName evidence="1">SET domain-containing protein</fullName>
    </recommendedName>
</protein>
<evidence type="ECO:0000313" key="2">
    <source>
        <dbReference type="EMBL" id="PPQ79677.1"/>
    </source>
</evidence>
<feature type="domain" description="SET" evidence="1">
    <location>
        <begin position="75"/>
        <end position="109"/>
    </location>
</feature>
<comment type="caution">
    <text evidence="2">The sequence shown here is derived from an EMBL/GenBank/DDBJ whole genome shotgun (WGS) entry which is preliminary data.</text>
</comment>
<dbReference type="EMBL" id="NHYD01003368">
    <property type="protein sequence ID" value="PPQ79677.1"/>
    <property type="molecule type" value="Genomic_DNA"/>
</dbReference>
<organism evidence="2 3">
    <name type="scientific">Psilocybe cyanescens</name>
    <dbReference type="NCBI Taxonomy" id="93625"/>
    <lineage>
        <taxon>Eukaryota</taxon>
        <taxon>Fungi</taxon>
        <taxon>Dikarya</taxon>
        <taxon>Basidiomycota</taxon>
        <taxon>Agaricomycotina</taxon>
        <taxon>Agaricomycetes</taxon>
        <taxon>Agaricomycetidae</taxon>
        <taxon>Agaricales</taxon>
        <taxon>Agaricineae</taxon>
        <taxon>Strophariaceae</taxon>
        <taxon>Psilocybe</taxon>
    </lineage>
</organism>
<proteinExistence type="predicted"/>
<name>A0A409WMD4_PSICY</name>
<dbReference type="InterPro" id="IPR001214">
    <property type="entry name" value="SET_dom"/>
</dbReference>
<dbReference type="OrthoDB" id="5984008at2759"/>